<dbReference type="InterPro" id="IPR000073">
    <property type="entry name" value="AB_hydrolase_1"/>
</dbReference>
<proteinExistence type="predicted"/>
<protein>
    <submittedName>
        <fullName evidence="2">Hydrolase</fullName>
    </submittedName>
</protein>
<dbReference type="InterPro" id="IPR050228">
    <property type="entry name" value="Carboxylesterase_BioH"/>
</dbReference>
<feature type="domain" description="AB hydrolase-1" evidence="1">
    <location>
        <begin position="60"/>
        <end position="310"/>
    </location>
</feature>
<dbReference type="Proteomes" id="UP000218272">
    <property type="component" value="Plasmid pSCLO_2"/>
</dbReference>
<dbReference type="Pfam" id="PF12697">
    <property type="entry name" value="Abhydrolase_6"/>
    <property type="match status" value="1"/>
</dbReference>
<geneLocation type="plasmid" evidence="3">
    <name>psclo_2 dna</name>
</geneLocation>
<dbReference type="InterPro" id="IPR029058">
    <property type="entry name" value="AB_hydrolase_fold"/>
</dbReference>
<dbReference type="RefSeq" id="WP_066516432.1">
    <property type="nucleotide sequence ID" value="NZ_AP017656.1"/>
</dbReference>
<dbReference type="SUPFAM" id="SSF53474">
    <property type="entry name" value="alpha/beta-Hydrolases"/>
    <property type="match status" value="1"/>
</dbReference>
<keyword evidence="3" id="KW-1185">Reference proteome</keyword>
<keyword evidence="2" id="KW-0614">Plasmid</keyword>
<dbReference type="PANTHER" id="PTHR43194:SF5">
    <property type="entry name" value="PIMELOYL-[ACYL-CARRIER PROTEIN] METHYL ESTER ESTERASE"/>
    <property type="match status" value="1"/>
</dbReference>
<dbReference type="PANTHER" id="PTHR43194">
    <property type="entry name" value="HYDROLASE ALPHA/BETA FOLD FAMILY"/>
    <property type="match status" value="1"/>
</dbReference>
<dbReference type="OrthoDB" id="9804723at2"/>
<dbReference type="PRINTS" id="PR00111">
    <property type="entry name" value="ABHYDROLASE"/>
</dbReference>
<sequence length="323" mass="34808">MCEEKRSGLTDIDPLWAGDGARLPSWFMDALAVPREEGFVLVEGAHVHYLRWGDRAKPGVLMAHGFLAHARCWAFIAPFLAADYHVVAYDLAGMGDSDARAGIDGDGRGREMIAVAEATGLFDGAAPPVIIGHSFGAGIAVTAMTIAAQRFAGAIICDLMIMRPEALAAYSRGGRGSPGSGDPNKPASRYPDYPTARARYVLAPPQPAGEPFLMDYMAYHSLRRDGDTWTWKFSPAVFARGNSADEWMTMGRRVAAAPGRLAIVYGEHSALFGRDSAAYLRELGPGTIPIVAVPNARHHLMLDEPLAFATALRSILALWRSAR</sequence>
<keyword evidence="2" id="KW-0378">Hydrolase</keyword>
<dbReference type="AlphaFoldDB" id="A0A1E1F7V3"/>
<accession>A0A1E1F7V3</accession>
<evidence type="ECO:0000259" key="1">
    <source>
        <dbReference type="Pfam" id="PF12697"/>
    </source>
</evidence>
<name>A0A1E1F7V3_9SPHN</name>
<dbReference type="GO" id="GO:0016787">
    <property type="term" value="F:hydrolase activity"/>
    <property type="evidence" value="ECO:0007669"/>
    <property type="project" value="UniProtKB-KW"/>
</dbReference>
<dbReference type="Gene3D" id="3.40.50.1820">
    <property type="entry name" value="alpha/beta hydrolase"/>
    <property type="match status" value="1"/>
</dbReference>
<reference evidence="2 3" key="1">
    <citation type="submission" date="2016-10" db="EMBL/GenBank/DDBJ databases">
        <title>Complete Genome Sequence of the Nonylphenol-Degrading Bacterium Sphingobium cloacae JCM 10874T.</title>
        <authorList>
            <person name="Ootsuka M."/>
            <person name="Nishizawa T."/>
            <person name="Ohta H."/>
        </authorList>
    </citation>
    <scope>NUCLEOTIDE SEQUENCE [LARGE SCALE GENOMIC DNA]</scope>
    <source>
        <strain evidence="2 3">JCM 10874</strain>
        <plasmid evidence="3">psclo_2 dna</plasmid>
    </source>
</reference>
<evidence type="ECO:0000313" key="2">
    <source>
        <dbReference type="EMBL" id="BAV66589.1"/>
    </source>
</evidence>
<organism evidence="2 3">
    <name type="scientific">Sphingobium cloacae</name>
    <dbReference type="NCBI Taxonomy" id="120107"/>
    <lineage>
        <taxon>Bacteria</taxon>
        <taxon>Pseudomonadati</taxon>
        <taxon>Pseudomonadota</taxon>
        <taxon>Alphaproteobacteria</taxon>
        <taxon>Sphingomonadales</taxon>
        <taxon>Sphingomonadaceae</taxon>
        <taxon>Sphingobium</taxon>
    </lineage>
</organism>
<dbReference type="EMBL" id="AP017656">
    <property type="protein sequence ID" value="BAV66589.1"/>
    <property type="molecule type" value="Genomic_DNA"/>
</dbReference>
<gene>
    <name evidence="2" type="ORF">SCLO_2002560</name>
</gene>
<evidence type="ECO:0000313" key="3">
    <source>
        <dbReference type="Proteomes" id="UP000218272"/>
    </source>
</evidence>
<dbReference type="KEGG" id="sclo:SCLO_2002560"/>